<evidence type="ECO:0000313" key="1">
    <source>
        <dbReference type="EMBL" id="QEL19701.1"/>
    </source>
</evidence>
<dbReference type="KEGG" id="lrs:PX52LOC_06780"/>
<protein>
    <submittedName>
        <fullName evidence="1">Uncharacterized protein</fullName>
    </submittedName>
</protein>
<dbReference type="SUPFAM" id="SSF88713">
    <property type="entry name" value="Glycoside hydrolase/deacetylase"/>
    <property type="match status" value="1"/>
</dbReference>
<sequence>MTDRHAFLLSPYRPPTSYAVTLNTAETASWLNAYAALWHPAVLGAIAGPPQPASVYDHDQPGEGFIFALPEGPTVYQADDWRQRVRDAKAVAFAATASREETYTSLREGCQESGLWREVDAELVRLFAGVGYGYLMVDTLFDAMSHDKLLDAAGFWADVRAAVEKVHDPREARSHLKDAAEKLKVAREGAYSGNVHLLEWVMSDPANLGEPWPAAVTGNSPVSVIASAELLERMANEHPERFAELKARTPTDLPAAVELCVGSYRERDDAILPVESQWWNLRTGREHTRAQFGQEPTVFARRSSAYSPQSPSWWQQFGYRHGIVVSFDGALIPSRYSAVVSWPGPDGKTVDVFTREPQPAHESQTFFNFAYLLHQAISHDSTPTLTLLHKKAAAVGYGDYLALGDLAPVFGEAMSMSRYFAETHAGDYTGAATGDEFFADYLDDRVTNRHRPDPVGGFARHLRLRRRIDSAFALAALHRSLTPETPEDNQRLQQLTDLEDAIETRGPDLGTADTPDELSQKLEPLEAAFAKQLADRVQVRAVENRPGFMLFNSCGFARRVIAEFPNQPGPIAVEGMVKASEFEGGVARVVVEIPGLGFAWVPKGSARNALPKPRIKTAETTVVRNEFFEAELDPDTGGLRAFRDSKTRINRLGQMLVFNPGSKMVATGVSVTHAGTAFGEVTSEGRIENEHGEPLAAFRQRVRAWMGRPVLEMCVEITPRHAPTGYPWHAYYGARFGYRDDRTATFRGVNGANSQSTHARPVSPDYLEFRLGSERTFVFTGGLPFVQRHGTRMMDVVLIPEGETATSFDLLIATDREYPMQTAAGWVVPTPVVETTKGPPHIGESGWLAAVDLPSLLLTSLRPAAAEEGKRAIAARFLETAGFAGSAELRFARDPTAAKLVDLMGVPLNDVTLIQGAIPLEFSAGEAVSVRAEFA</sequence>
<dbReference type="GO" id="GO:0005975">
    <property type="term" value="P:carbohydrate metabolic process"/>
    <property type="evidence" value="ECO:0007669"/>
    <property type="project" value="InterPro"/>
</dbReference>
<evidence type="ECO:0000313" key="2">
    <source>
        <dbReference type="Proteomes" id="UP000324974"/>
    </source>
</evidence>
<dbReference type="Proteomes" id="UP000324974">
    <property type="component" value="Chromosome"/>
</dbReference>
<dbReference type="AlphaFoldDB" id="A0A5C1AKE8"/>
<accession>A0A5C1AKE8</accession>
<keyword evidence="2" id="KW-1185">Reference proteome</keyword>
<gene>
    <name evidence="1" type="ORF">PX52LOC_06780</name>
</gene>
<dbReference type="RefSeq" id="WP_149114066.1">
    <property type="nucleotide sequence ID" value="NZ_CP042425.1"/>
</dbReference>
<dbReference type="OrthoDB" id="222074at2"/>
<reference evidence="2" key="1">
    <citation type="submission" date="2019-08" db="EMBL/GenBank/DDBJ databases">
        <title>Limnoglobus roseus gen. nov., sp. nov., a novel freshwater planctomycete with a giant genome from the family Gemmataceae.</title>
        <authorList>
            <person name="Kulichevskaya I.S."/>
            <person name="Naumoff D.G."/>
            <person name="Miroshnikov K."/>
            <person name="Ivanova A."/>
            <person name="Philippov D.A."/>
            <person name="Hakobyan A."/>
            <person name="Rijpstra I.C."/>
            <person name="Sinninghe Damste J.S."/>
            <person name="Liesack W."/>
            <person name="Dedysh S.N."/>
        </authorList>
    </citation>
    <scope>NUCLEOTIDE SEQUENCE [LARGE SCALE GENOMIC DNA]</scope>
    <source>
        <strain evidence="2">PX52</strain>
    </source>
</reference>
<organism evidence="1 2">
    <name type="scientific">Limnoglobus roseus</name>
    <dbReference type="NCBI Taxonomy" id="2598579"/>
    <lineage>
        <taxon>Bacteria</taxon>
        <taxon>Pseudomonadati</taxon>
        <taxon>Planctomycetota</taxon>
        <taxon>Planctomycetia</taxon>
        <taxon>Gemmatales</taxon>
        <taxon>Gemmataceae</taxon>
        <taxon>Limnoglobus</taxon>
    </lineage>
</organism>
<dbReference type="EMBL" id="CP042425">
    <property type="protein sequence ID" value="QEL19701.1"/>
    <property type="molecule type" value="Genomic_DNA"/>
</dbReference>
<name>A0A5C1AKE8_9BACT</name>
<proteinExistence type="predicted"/>
<dbReference type="InterPro" id="IPR011330">
    <property type="entry name" value="Glyco_hydro/deAcase_b/a-brl"/>
</dbReference>